<feature type="transmembrane region" description="Helical" evidence="7">
    <location>
        <begin position="98"/>
        <end position="118"/>
    </location>
</feature>
<sequence>MNPAGSVTSPALVPQDEVTAVHGARWIATAVVVVGALNYAYSLILTRLLDVSAYATFAAGQGLIVCTAAVAVVTVPWMLAQALARAHSDAERGEAVRFAVVTAFAGGTVAAVVVAAVSMEFASAATTLVIAGGTMAVYVTRVSAGWLQGTERLRTLAVLTALEASLKFGVGLFFVMALGMGETGALAAFGIAVLPYVFFRPRRFRGVPRRPWRSVSADRQLWRRAMGVASLQGVVAMLAAVDIVLVAMLPTDRAAAASYQAAVMLGRVPLFLAGAVSIAFLPALSRRRAGDPLTASALRMYLTVALPLTVVAATAPGALLTQIFPPGYSMVATLMACTATSGLALGALSLLVTFAQAVDDFGCLRTLLAGLAAYVTALVSGWVTGGVLGMAVGGLCGTVAALVLLAVRHARRHGFGVAERPFGRVVLPLLALAGAMALLRPYTLAWFGAAVAVTVVALWRFFGRRGSPVPAADAAEDGDGAAPPVPAPEPGPGRPGAWTPVVSDRPAARAAVHDERTVPLLVDAVWRGRVRPAADEELLGALAAARRNQVEGRLARAYPRQLAATLDEVESATGLFRRNLVESTDRLRAAGIPTVLIKADLAGDYVYGNFDLVVPPGRLRAAQAALDGWYAHRTTYWLERTSKVLLEPPHGPAAHLHGSVSWFGVPVVPTERLFARAGRPEHAPGEADGYAWLTPCPSDRLRIWLAHALFQNLTLDLSELLALRPLLRPEVLAEARLEAAREGWSAGGRAALAVAVGAMERLDRGEPVPLPLPLPVGTSLRAGAEHSGHLLGTGRVRAATREASLRVPLVMTKKLRRRVP</sequence>
<organism evidence="8 9">
    <name type="scientific">Streptomyces tanashiensis</name>
    <dbReference type="NCBI Taxonomy" id="67367"/>
    <lineage>
        <taxon>Bacteria</taxon>
        <taxon>Bacillati</taxon>
        <taxon>Actinomycetota</taxon>
        <taxon>Actinomycetes</taxon>
        <taxon>Kitasatosporales</taxon>
        <taxon>Streptomycetaceae</taxon>
        <taxon>Streptomyces</taxon>
    </lineage>
</organism>
<feature type="transmembrane region" description="Helical" evidence="7">
    <location>
        <begin position="261"/>
        <end position="281"/>
    </location>
</feature>
<evidence type="ECO:0000313" key="9">
    <source>
        <dbReference type="Proteomes" id="UP001164506"/>
    </source>
</evidence>
<protein>
    <recommendedName>
        <fullName evidence="10">O-antigen/teichoic acid export membrane protein</fullName>
    </recommendedName>
</protein>
<feature type="transmembrane region" description="Helical" evidence="7">
    <location>
        <begin position="51"/>
        <end position="77"/>
    </location>
</feature>
<feature type="transmembrane region" description="Helical" evidence="7">
    <location>
        <begin position="330"/>
        <end position="354"/>
    </location>
</feature>
<feature type="transmembrane region" description="Helical" evidence="7">
    <location>
        <begin position="26"/>
        <end position="45"/>
    </location>
</feature>
<evidence type="ECO:0000256" key="5">
    <source>
        <dbReference type="ARBA" id="ARBA00023136"/>
    </source>
</evidence>
<proteinExistence type="predicted"/>
<evidence type="ECO:0000256" key="6">
    <source>
        <dbReference type="SAM" id="MobiDB-lite"/>
    </source>
</evidence>
<dbReference type="RefSeq" id="WP_190104045.1">
    <property type="nucleotide sequence ID" value="NZ_BMUH01000007.1"/>
</dbReference>
<evidence type="ECO:0000256" key="1">
    <source>
        <dbReference type="ARBA" id="ARBA00004651"/>
    </source>
</evidence>
<evidence type="ECO:0000256" key="3">
    <source>
        <dbReference type="ARBA" id="ARBA00022692"/>
    </source>
</evidence>
<feature type="compositionally biased region" description="Pro residues" evidence="6">
    <location>
        <begin position="483"/>
        <end position="493"/>
    </location>
</feature>
<feature type="region of interest" description="Disordered" evidence="6">
    <location>
        <begin position="472"/>
        <end position="500"/>
    </location>
</feature>
<keyword evidence="3 7" id="KW-0812">Transmembrane</keyword>
<feature type="transmembrane region" description="Helical" evidence="7">
    <location>
        <begin position="445"/>
        <end position="462"/>
    </location>
</feature>
<reference evidence="8" key="1">
    <citation type="submission" date="2021-09" db="EMBL/GenBank/DDBJ databases">
        <title>Complete genome sequence and metabolic characterization of Streptomyces tanashiensis DSM 731 the producer of antibacterial Kalafungin and diverse secondary metabolites.</title>
        <authorList>
            <person name="Abbasi M.N."/>
            <person name="Anwar M.N."/>
            <person name="Alam K."/>
            <person name="Shoaib M."/>
            <person name="Lin Z."/>
            <person name="Hayat M."/>
            <person name="Ali M.I."/>
            <person name="Malik H.M.T."/>
            <person name="Ahmed I."/>
            <person name="Li A."/>
            <person name="Hailong Wang H."/>
            <person name="Zhang Y."/>
        </authorList>
    </citation>
    <scope>NUCLEOTIDE SEQUENCE</scope>
    <source>
        <strain evidence="8">Kala</strain>
    </source>
</reference>
<feature type="transmembrane region" description="Helical" evidence="7">
    <location>
        <begin position="221"/>
        <end position="249"/>
    </location>
</feature>
<evidence type="ECO:0000256" key="7">
    <source>
        <dbReference type="SAM" id="Phobius"/>
    </source>
</evidence>
<dbReference type="EMBL" id="CP084204">
    <property type="protein sequence ID" value="UZX25485.1"/>
    <property type="molecule type" value="Genomic_DNA"/>
</dbReference>
<evidence type="ECO:0000256" key="2">
    <source>
        <dbReference type="ARBA" id="ARBA00022475"/>
    </source>
</evidence>
<keyword evidence="9" id="KW-1185">Reference proteome</keyword>
<keyword evidence="2" id="KW-1003">Cell membrane</keyword>
<dbReference type="GeneID" id="95604637"/>
<feature type="transmembrane region" description="Helical" evidence="7">
    <location>
        <begin position="156"/>
        <end position="177"/>
    </location>
</feature>
<dbReference type="PANTHER" id="PTHR30250:SF26">
    <property type="entry name" value="PSMA PROTEIN"/>
    <property type="match status" value="1"/>
</dbReference>
<feature type="transmembrane region" description="Helical" evidence="7">
    <location>
        <begin position="366"/>
        <end position="384"/>
    </location>
</feature>
<evidence type="ECO:0000256" key="4">
    <source>
        <dbReference type="ARBA" id="ARBA00022989"/>
    </source>
</evidence>
<feature type="transmembrane region" description="Helical" evidence="7">
    <location>
        <begin position="422"/>
        <end position="439"/>
    </location>
</feature>
<dbReference type="InterPro" id="IPR050833">
    <property type="entry name" value="Poly_Biosynth_Transport"/>
</dbReference>
<feature type="transmembrane region" description="Helical" evidence="7">
    <location>
        <begin position="390"/>
        <end position="410"/>
    </location>
</feature>
<dbReference type="Proteomes" id="UP001164506">
    <property type="component" value="Chromosome"/>
</dbReference>
<gene>
    <name evidence="8" type="ORF">LDH80_34385</name>
</gene>
<feature type="transmembrane region" description="Helical" evidence="7">
    <location>
        <begin position="301"/>
        <end position="324"/>
    </location>
</feature>
<feature type="transmembrane region" description="Helical" evidence="7">
    <location>
        <begin position="124"/>
        <end position="144"/>
    </location>
</feature>
<evidence type="ECO:0008006" key="10">
    <source>
        <dbReference type="Google" id="ProtNLM"/>
    </source>
</evidence>
<keyword evidence="5 7" id="KW-0472">Membrane</keyword>
<evidence type="ECO:0000313" key="8">
    <source>
        <dbReference type="EMBL" id="UZX25485.1"/>
    </source>
</evidence>
<name>A0ABY6R5Z4_9ACTN</name>
<keyword evidence="4 7" id="KW-1133">Transmembrane helix</keyword>
<accession>A0ABY6R5Z4</accession>
<comment type="subcellular location">
    <subcellularLocation>
        <location evidence="1">Cell membrane</location>
        <topology evidence="1">Multi-pass membrane protein</topology>
    </subcellularLocation>
</comment>
<dbReference type="PANTHER" id="PTHR30250">
    <property type="entry name" value="PST FAMILY PREDICTED COLANIC ACID TRANSPORTER"/>
    <property type="match status" value="1"/>
</dbReference>
<feature type="transmembrane region" description="Helical" evidence="7">
    <location>
        <begin position="183"/>
        <end position="200"/>
    </location>
</feature>